<sequence length="383" mass="44141">MLNGTVIDGRKIRVDFSITRRAHTPTPTWDVQPILRSMKYANQIHSQSVFRTVGAETTHVHQEESPSRYFSCRGAFLSVELHGFCDPSEVAYAAIFYIRSHFKSGQVKVSLIASKTRVAPLKMISIPRLELCAALLLATLYDTISNSLCLQIDIVFLWTDSKIVLSWIKSESRHWKPFVGNRIAEVQRLTLHSSWHYVISKDNPADCASRGITPSELVDHSLWWRGPTWLSDVNFEDPIQTQYDFPKEISGERRKTFSVFHSTNLLFPDFIFKYSNINEHVRITAWIYRFVFNVQCSFNERKKGHLSSSELTSSIQNIIRFIQSSEFQSEITCCKQKKSSPNIKEGDLILRSRIPYHHQQCIGALVASPKSFRERTEKFESSR</sequence>
<gene>
    <name evidence="1" type="ORF">LAZ67_12000264</name>
</gene>
<name>A0ABY6L0E5_9ARAC</name>
<evidence type="ECO:0000313" key="2">
    <source>
        <dbReference type="Proteomes" id="UP001235939"/>
    </source>
</evidence>
<dbReference type="Proteomes" id="UP001235939">
    <property type="component" value="Chromosome 12"/>
</dbReference>
<evidence type="ECO:0000313" key="1">
    <source>
        <dbReference type="EMBL" id="UYV74609.1"/>
    </source>
</evidence>
<keyword evidence="2" id="KW-1185">Reference proteome</keyword>
<dbReference type="PANTHER" id="PTHR47331">
    <property type="entry name" value="PHD-TYPE DOMAIN-CONTAINING PROTEIN"/>
    <property type="match status" value="1"/>
</dbReference>
<protein>
    <recommendedName>
        <fullName evidence="3">RNase H type-1 domain-containing protein</fullName>
    </recommendedName>
</protein>
<reference evidence="1 2" key="1">
    <citation type="submission" date="2022-01" db="EMBL/GenBank/DDBJ databases">
        <title>A chromosomal length assembly of Cordylochernes scorpioides.</title>
        <authorList>
            <person name="Zeh D."/>
            <person name="Zeh J."/>
        </authorList>
    </citation>
    <scope>NUCLEOTIDE SEQUENCE [LARGE SCALE GENOMIC DNA]</scope>
    <source>
        <strain evidence="1">IN4F17</strain>
        <tissue evidence="1">Whole Body</tissue>
    </source>
</reference>
<dbReference type="Pfam" id="PF05380">
    <property type="entry name" value="Peptidase_A17"/>
    <property type="match status" value="1"/>
</dbReference>
<dbReference type="InterPro" id="IPR008042">
    <property type="entry name" value="Retrotrans_Pao"/>
</dbReference>
<proteinExistence type="predicted"/>
<dbReference type="EMBL" id="CP092874">
    <property type="protein sequence ID" value="UYV74609.1"/>
    <property type="molecule type" value="Genomic_DNA"/>
</dbReference>
<organism evidence="1 2">
    <name type="scientific">Cordylochernes scorpioides</name>
    <dbReference type="NCBI Taxonomy" id="51811"/>
    <lineage>
        <taxon>Eukaryota</taxon>
        <taxon>Metazoa</taxon>
        <taxon>Ecdysozoa</taxon>
        <taxon>Arthropoda</taxon>
        <taxon>Chelicerata</taxon>
        <taxon>Arachnida</taxon>
        <taxon>Pseudoscorpiones</taxon>
        <taxon>Cheliferoidea</taxon>
        <taxon>Chernetidae</taxon>
        <taxon>Cordylochernes</taxon>
    </lineage>
</organism>
<evidence type="ECO:0008006" key="3">
    <source>
        <dbReference type="Google" id="ProtNLM"/>
    </source>
</evidence>
<accession>A0ABY6L0E5</accession>